<keyword evidence="3" id="KW-1185">Reference proteome</keyword>
<evidence type="ECO:0000256" key="1">
    <source>
        <dbReference type="SAM" id="SignalP"/>
    </source>
</evidence>
<gene>
    <name evidence="2" type="ORF">FUAX_37690</name>
</gene>
<reference evidence="2 3" key="1">
    <citation type="submission" date="2021-12" db="EMBL/GenBank/DDBJ databases">
        <title>Genome sequencing of bacteria with rrn-lacking chromosome and rrn-plasmid.</title>
        <authorList>
            <person name="Anda M."/>
            <person name="Iwasaki W."/>
        </authorList>
    </citation>
    <scope>NUCLEOTIDE SEQUENCE [LARGE SCALE GENOMIC DNA]</scope>
    <source>
        <strain evidence="2 3">DSM 100852</strain>
    </source>
</reference>
<evidence type="ECO:0000313" key="2">
    <source>
        <dbReference type="EMBL" id="BDD11337.1"/>
    </source>
</evidence>
<dbReference type="EMBL" id="AP025314">
    <property type="protein sequence ID" value="BDD11337.1"/>
    <property type="molecule type" value="Genomic_DNA"/>
</dbReference>
<dbReference type="Proteomes" id="UP001348817">
    <property type="component" value="Chromosome"/>
</dbReference>
<accession>A0AAU9CTL3</accession>
<dbReference type="RefSeq" id="WP_338392837.1">
    <property type="nucleotide sequence ID" value="NZ_AP025314.1"/>
</dbReference>
<organism evidence="2 3">
    <name type="scientific">Fulvitalea axinellae</name>
    <dbReference type="NCBI Taxonomy" id="1182444"/>
    <lineage>
        <taxon>Bacteria</taxon>
        <taxon>Pseudomonadati</taxon>
        <taxon>Bacteroidota</taxon>
        <taxon>Cytophagia</taxon>
        <taxon>Cytophagales</taxon>
        <taxon>Persicobacteraceae</taxon>
        <taxon>Fulvitalea</taxon>
    </lineage>
</organism>
<proteinExistence type="predicted"/>
<dbReference type="AlphaFoldDB" id="A0AAU9CTL3"/>
<feature type="chain" id="PRO_5043381230" evidence="1">
    <location>
        <begin position="20"/>
        <end position="353"/>
    </location>
</feature>
<keyword evidence="1" id="KW-0732">Signal</keyword>
<protein>
    <submittedName>
        <fullName evidence="2">Uncharacterized protein</fullName>
    </submittedName>
</protein>
<dbReference type="KEGG" id="fax:FUAX_37690"/>
<sequence>MYRLILAIILLIPALSAQAQTSLLGDRFFRYSEEIPEDFLSSKAFALVHIDHASGTPRPNWKSEVSKLQEGLAKLGVDVAASFYREDFMAGSRTIFDNALMMRKRKMNKVIFFGKDQSGYTLIYTDFNRKRSLTDQGQNAFKIKGTALDVMFERLEDKIRRGAIKRNNLLVMSEPEYFPPKPFTTSKDKLQQKYTANLNSGKLAIPNIVSLELPEGANSTDPGLASDVRNENQRLKTEEEALKQLWTKYPYEYGFVDYDKLKEDDYRKQGYRFVILCLKGSESTIRTHLNWQEKTVRGKKPKKVDYGTKTVYKFYVKHILTQRIFTGDKWDGASTKTEALNNFLSNLLKPLER</sequence>
<evidence type="ECO:0000313" key="3">
    <source>
        <dbReference type="Proteomes" id="UP001348817"/>
    </source>
</evidence>
<name>A0AAU9CTL3_9BACT</name>
<feature type="signal peptide" evidence="1">
    <location>
        <begin position="1"/>
        <end position="19"/>
    </location>
</feature>